<evidence type="ECO:0000256" key="2">
    <source>
        <dbReference type="SAM" id="SignalP"/>
    </source>
</evidence>
<dbReference type="Pfam" id="PF12293">
    <property type="entry name" value="T4BSS_DotH_IcmK"/>
    <property type="match status" value="1"/>
</dbReference>
<keyword evidence="2" id="KW-0732">Signal</keyword>
<sequence>MKMSGHMARGGSLLCAAVVLGAFSVPAFAQSEAERIAQRLNQSSPSAVAVRDTTPGRDQVLGEYRPGSDADTIEVERFGLEAELTPQERRLIEQRRDALIKYLYEQQELERARRALESTTRDERLEDLIRSELPLTPEEITDIRRRRQDAIQAENAPLIRPDIKIQSVRYSVDDPEPLVVRVAKGYASSLVFFDETGSPWPIANDGILGDRSSFSSHVVSEKRNVAVFEITAEFRESNALIDLDGLSSPVVVKLVGDQANVDARTSVRIPQFGPMARAAGGTSTQFEEVPTAVIDILNGTIPDGAVEYTLSGAPGRVIFYNDWLYVRTRATLMSPPPKAAVSSPTGFTVYQISPVTHLLFSHEGDVREAQIEERFQVNIDNQRSIFGR</sequence>
<feature type="signal peptide" evidence="2">
    <location>
        <begin position="1"/>
        <end position="29"/>
    </location>
</feature>
<evidence type="ECO:0000313" key="4">
    <source>
        <dbReference type="Proteomes" id="UP001205843"/>
    </source>
</evidence>
<gene>
    <name evidence="3" type="ORF">J2T57_001383</name>
</gene>
<comment type="caution">
    <text evidence="3">The sequence shown here is derived from an EMBL/GenBank/DDBJ whole genome shotgun (WGS) entry which is preliminary data.</text>
</comment>
<name>A0AAE3G205_9GAMM</name>
<dbReference type="AlphaFoldDB" id="A0AAE3G205"/>
<keyword evidence="4" id="KW-1185">Reference proteome</keyword>
<reference evidence="3" key="1">
    <citation type="submission" date="2022-03" db="EMBL/GenBank/DDBJ databases">
        <title>Genomic Encyclopedia of Type Strains, Phase III (KMG-III): the genomes of soil and plant-associated and newly described type strains.</title>
        <authorList>
            <person name="Whitman W."/>
        </authorList>
    </citation>
    <scope>NUCLEOTIDE SEQUENCE</scope>
    <source>
        <strain evidence="3">ANL 6-2</strain>
    </source>
</reference>
<organism evidence="3 4">
    <name type="scientific">Natronocella acetinitrilica</name>
    <dbReference type="NCBI Taxonomy" id="414046"/>
    <lineage>
        <taxon>Bacteria</taxon>
        <taxon>Pseudomonadati</taxon>
        <taxon>Pseudomonadota</taxon>
        <taxon>Gammaproteobacteria</taxon>
        <taxon>Chromatiales</taxon>
        <taxon>Ectothiorhodospiraceae</taxon>
        <taxon>Natronocella</taxon>
    </lineage>
</organism>
<dbReference type="EMBL" id="JALJXV010000003">
    <property type="protein sequence ID" value="MCP1674281.1"/>
    <property type="molecule type" value="Genomic_DNA"/>
</dbReference>
<evidence type="ECO:0000313" key="3">
    <source>
        <dbReference type="EMBL" id="MCP1674281.1"/>
    </source>
</evidence>
<protein>
    <submittedName>
        <fullName evidence="3">Uncharacterized protein</fullName>
    </submittedName>
</protein>
<dbReference type="InterPro" id="IPR022073">
    <property type="entry name" value="T4BSS_DotH_IcmK"/>
</dbReference>
<feature type="chain" id="PRO_5042123556" evidence="2">
    <location>
        <begin position="30"/>
        <end position="388"/>
    </location>
</feature>
<dbReference type="RefSeq" id="WP_253476170.1">
    <property type="nucleotide sequence ID" value="NZ_JALJXV010000003.1"/>
</dbReference>
<feature type="region of interest" description="Disordered" evidence="1">
    <location>
        <begin position="41"/>
        <end position="66"/>
    </location>
</feature>
<evidence type="ECO:0000256" key="1">
    <source>
        <dbReference type="SAM" id="MobiDB-lite"/>
    </source>
</evidence>
<proteinExistence type="predicted"/>
<dbReference type="Proteomes" id="UP001205843">
    <property type="component" value="Unassembled WGS sequence"/>
</dbReference>
<accession>A0AAE3G205</accession>